<evidence type="ECO:0000256" key="12">
    <source>
        <dbReference type="ARBA" id="ARBA00033413"/>
    </source>
</evidence>
<evidence type="ECO:0000256" key="8">
    <source>
        <dbReference type="ARBA" id="ARBA00022840"/>
    </source>
</evidence>
<dbReference type="RefSeq" id="WP_165441919.1">
    <property type="nucleotide sequence ID" value="NZ_SJPG01000001.1"/>
</dbReference>
<dbReference type="PANTHER" id="PTHR43071">
    <property type="entry name" value="2-AMINO-4-HYDROXY-6-HYDROXYMETHYLDIHYDROPTERIDINE PYROPHOSPHOKINASE"/>
    <property type="match status" value="1"/>
</dbReference>
<dbReference type="InterPro" id="IPR000550">
    <property type="entry name" value="Hppk"/>
</dbReference>
<comment type="function">
    <text evidence="10">Catalyzes the transfer of pyrophosphate from adenosine triphosphate (ATP) to 6-hydroxymethyl-7,8-dihydropterin, an enzymatic step in folate biosynthesis pathway.</text>
</comment>
<evidence type="ECO:0000256" key="3">
    <source>
        <dbReference type="ARBA" id="ARBA00013253"/>
    </source>
</evidence>
<dbReference type="AlphaFoldDB" id="A0A5C5XMJ0"/>
<keyword evidence="6" id="KW-0547">Nucleotide-binding</keyword>
<keyword evidence="7" id="KW-0418">Kinase</keyword>
<keyword evidence="5" id="KW-0808">Transferase</keyword>
<evidence type="ECO:0000256" key="6">
    <source>
        <dbReference type="ARBA" id="ARBA00022741"/>
    </source>
</evidence>
<dbReference type="InterPro" id="IPR035907">
    <property type="entry name" value="Hppk_sf"/>
</dbReference>
<gene>
    <name evidence="14" type="primary">sulD</name>
    <name evidence="14" type="ORF">Pan54_45480</name>
</gene>
<feature type="domain" description="7,8-dihydro-6-hydroxymethylpterin-pyrophosphokinase" evidence="13">
    <location>
        <begin position="87"/>
        <end position="98"/>
    </location>
</feature>
<dbReference type="EMBL" id="SJPG01000001">
    <property type="protein sequence ID" value="TWT63789.1"/>
    <property type="molecule type" value="Genomic_DNA"/>
</dbReference>
<evidence type="ECO:0000313" key="14">
    <source>
        <dbReference type="EMBL" id="TWT63789.1"/>
    </source>
</evidence>
<evidence type="ECO:0000256" key="1">
    <source>
        <dbReference type="ARBA" id="ARBA00005051"/>
    </source>
</evidence>
<comment type="pathway">
    <text evidence="1">Cofactor biosynthesis; tetrahydrofolate biosynthesis; 2-amino-4-hydroxy-6-hydroxymethyl-7,8-dihydropteridine diphosphate from 7,8-dihydroneopterin triphosphate: step 4/4.</text>
</comment>
<keyword evidence="9" id="KW-0289">Folate biosynthesis</keyword>
<keyword evidence="8" id="KW-0067">ATP-binding</keyword>
<keyword evidence="15" id="KW-1185">Reference proteome</keyword>
<dbReference type="GO" id="GO:0016301">
    <property type="term" value="F:kinase activity"/>
    <property type="evidence" value="ECO:0007669"/>
    <property type="project" value="UniProtKB-KW"/>
</dbReference>
<name>A0A5C5XMJ0_9PLAN</name>
<dbReference type="Proteomes" id="UP000316095">
    <property type="component" value="Unassembled WGS sequence"/>
</dbReference>
<dbReference type="EC" id="2.7.6.3" evidence="3"/>
<dbReference type="SUPFAM" id="SSF55083">
    <property type="entry name" value="6-hydroxymethyl-7,8-dihydropterin pyrophosphokinase, HPPK"/>
    <property type="match status" value="1"/>
</dbReference>
<dbReference type="GO" id="GO:0003848">
    <property type="term" value="F:2-amino-4-hydroxy-6-hydroxymethyldihydropteridine diphosphokinase activity"/>
    <property type="evidence" value="ECO:0007669"/>
    <property type="project" value="UniProtKB-EC"/>
</dbReference>
<evidence type="ECO:0000256" key="7">
    <source>
        <dbReference type="ARBA" id="ARBA00022777"/>
    </source>
</evidence>
<dbReference type="Gene3D" id="3.30.70.560">
    <property type="entry name" value="7,8-Dihydro-6-hydroxymethylpterin-pyrophosphokinase HPPK"/>
    <property type="match status" value="1"/>
</dbReference>
<evidence type="ECO:0000256" key="11">
    <source>
        <dbReference type="ARBA" id="ARBA00029766"/>
    </source>
</evidence>
<comment type="caution">
    <text evidence="14">The sequence shown here is derived from an EMBL/GenBank/DDBJ whole genome shotgun (WGS) entry which is preliminary data.</text>
</comment>
<proteinExistence type="inferred from homology"/>
<evidence type="ECO:0000256" key="9">
    <source>
        <dbReference type="ARBA" id="ARBA00022909"/>
    </source>
</evidence>
<evidence type="ECO:0000256" key="4">
    <source>
        <dbReference type="ARBA" id="ARBA00016218"/>
    </source>
</evidence>
<sequence>MIAGIALGGNLGDTAQIIQTVLHQLDANDSISVLKQSRLYETTAVGEKAGNRFLNATALIETSLQPIALLDVCQKLETDSGRTREIHWGPRTIDLDLIFCDQIILRSERLNLPHPACWYRRFVLDPLCDVAAEFVNPVFGKTFAELRQRLLSRPLCVDLSRLETSRQQVLQETLRNVFGMHQLELITSSTLLLSSDRNSSSAATWILLTNEQEGIRESGGLFEWELPGTFEVSMADVVHAGLDQPVCLVTE</sequence>
<dbReference type="UniPathway" id="UPA00077">
    <property type="reaction ID" value="UER00155"/>
</dbReference>
<reference evidence="14 15" key="1">
    <citation type="submission" date="2019-02" db="EMBL/GenBank/DDBJ databases">
        <title>Deep-cultivation of Planctomycetes and their phenomic and genomic characterization uncovers novel biology.</title>
        <authorList>
            <person name="Wiegand S."/>
            <person name="Jogler M."/>
            <person name="Boedeker C."/>
            <person name="Pinto D."/>
            <person name="Vollmers J."/>
            <person name="Rivas-Marin E."/>
            <person name="Kohn T."/>
            <person name="Peeters S.H."/>
            <person name="Heuer A."/>
            <person name="Rast P."/>
            <person name="Oberbeckmann S."/>
            <person name="Bunk B."/>
            <person name="Jeske O."/>
            <person name="Meyerdierks A."/>
            <person name="Storesund J.E."/>
            <person name="Kallscheuer N."/>
            <person name="Luecker S."/>
            <person name="Lage O.M."/>
            <person name="Pohl T."/>
            <person name="Merkel B.J."/>
            <person name="Hornburger P."/>
            <person name="Mueller R.-W."/>
            <person name="Bruemmer F."/>
            <person name="Labrenz M."/>
            <person name="Spormann A.M."/>
            <person name="Op Den Camp H."/>
            <person name="Overmann J."/>
            <person name="Amann R."/>
            <person name="Jetten M.S.M."/>
            <person name="Mascher T."/>
            <person name="Medema M.H."/>
            <person name="Devos D.P."/>
            <person name="Kaster A.-K."/>
            <person name="Ovreas L."/>
            <person name="Rohde M."/>
            <person name="Galperin M.Y."/>
            <person name="Jogler C."/>
        </authorList>
    </citation>
    <scope>NUCLEOTIDE SEQUENCE [LARGE SCALE GENOMIC DNA]</scope>
    <source>
        <strain evidence="14 15">Pan54</strain>
    </source>
</reference>
<dbReference type="GO" id="GO:0046656">
    <property type="term" value="P:folic acid biosynthetic process"/>
    <property type="evidence" value="ECO:0007669"/>
    <property type="project" value="UniProtKB-KW"/>
</dbReference>
<dbReference type="GO" id="GO:0046654">
    <property type="term" value="P:tetrahydrofolate biosynthetic process"/>
    <property type="evidence" value="ECO:0007669"/>
    <property type="project" value="UniProtKB-UniPathway"/>
</dbReference>
<evidence type="ECO:0000256" key="5">
    <source>
        <dbReference type="ARBA" id="ARBA00022679"/>
    </source>
</evidence>
<evidence type="ECO:0000259" key="13">
    <source>
        <dbReference type="PROSITE" id="PS00794"/>
    </source>
</evidence>
<comment type="similarity">
    <text evidence="2">Belongs to the HPPK family.</text>
</comment>
<organism evidence="14 15">
    <name type="scientific">Rubinisphaera italica</name>
    <dbReference type="NCBI Taxonomy" id="2527969"/>
    <lineage>
        <taxon>Bacteria</taxon>
        <taxon>Pseudomonadati</taxon>
        <taxon>Planctomycetota</taxon>
        <taxon>Planctomycetia</taxon>
        <taxon>Planctomycetales</taxon>
        <taxon>Planctomycetaceae</taxon>
        <taxon>Rubinisphaera</taxon>
    </lineage>
</organism>
<evidence type="ECO:0000313" key="15">
    <source>
        <dbReference type="Proteomes" id="UP000316095"/>
    </source>
</evidence>
<evidence type="ECO:0000256" key="2">
    <source>
        <dbReference type="ARBA" id="ARBA00005810"/>
    </source>
</evidence>
<accession>A0A5C5XMJ0</accession>
<dbReference type="PROSITE" id="PS00794">
    <property type="entry name" value="HPPK"/>
    <property type="match status" value="1"/>
</dbReference>
<dbReference type="PANTHER" id="PTHR43071:SF1">
    <property type="entry name" value="2-AMINO-4-HYDROXY-6-HYDROXYMETHYLDIHYDROPTERIDINE PYROPHOSPHOKINASE"/>
    <property type="match status" value="1"/>
</dbReference>
<dbReference type="NCBIfam" id="TIGR01498">
    <property type="entry name" value="folK"/>
    <property type="match status" value="1"/>
</dbReference>
<evidence type="ECO:0000256" key="10">
    <source>
        <dbReference type="ARBA" id="ARBA00029409"/>
    </source>
</evidence>
<protein>
    <recommendedName>
        <fullName evidence="4">2-amino-4-hydroxy-6-hydroxymethyldihydropteridine pyrophosphokinase</fullName>
        <ecNumber evidence="3">2.7.6.3</ecNumber>
    </recommendedName>
    <alternativeName>
        <fullName evidence="11">6-hydroxymethyl-7,8-dihydropterin pyrophosphokinase</fullName>
    </alternativeName>
    <alternativeName>
        <fullName evidence="12">7,8-dihydro-6-hydroxymethylpterin-pyrophosphokinase</fullName>
    </alternativeName>
</protein>
<dbReference type="Pfam" id="PF01288">
    <property type="entry name" value="HPPK"/>
    <property type="match status" value="1"/>
</dbReference>
<dbReference type="CDD" id="cd00483">
    <property type="entry name" value="HPPK"/>
    <property type="match status" value="1"/>
</dbReference>
<dbReference type="GO" id="GO:0005524">
    <property type="term" value="F:ATP binding"/>
    <property type="evidence" value="ECO:0007669"/>
    <property type="project" value="UniProtKB-KW"/>
</dbReference>